<evidence type="ECO:0000313" key="2">
    <source>
        <dbReference type="EMBL" id="QST78773.1"/>
    </source>
</evidence>
<organismHost>
    <name type="scientific">Ornithodoros</name>
    <name type="common">relapsing fever ticks</name>
    <dbReference type="NCBI Taxonomy" id="6937"/>
</organismHost>
<keyword evidence="1" id="KW-1133">Transmembrane helix</keyword>
<dbReference type="Proteomes" id="UP000501719">
    <property type="component" value="Segment"/>
</dbReference>
<feature type="transmembrane region" description="Helical" evidence="1">
    <location>
        <begin position="12"/>
        <end position="29"/>
    </location>
</feature>
<organism evidence="2 3">
    <name type="scientific">African swine fever virus</name>
    <name type="common">ASFV</name>
    <dbReference type="NCBI Taxonomy" id="10497"/>
    <lineage>
        <taxon>Viruses</taxon>
        <taxon>Varidnaviria</taxon>
        <taxon>Bamfordvirae</taxon>
        <taxon>Nucleocytoviricota</taxon>
        <taxon>Pokkesviricetes</taxon>
        <taxon>Asfuvirales</taxon>
        <taxon>Asfarviridae</taxon>
        <taxon>Asfivirus</taxon>
        <taxon>Asfivirus haemorrhagiae</taxon>
    </lineage>
</organism>
<keyword evidence="1" id="KW-0812">Transmembrane</keyword>
<feature type="transmembrane region" description="Helical" evidence="1">
    <location>
        <begin position="41"/>
        <end position="60"/>
    </location>
</feature>
<organismHost>
    <name type="scientific">Phacochoerus africanus</name>
    <name type="common">Warthog</name>
    <dbReference type="NCBI Taxonomy" id="41426"/>
</organismHost>
<proteinExistence type="predicted"/>
<organismHost>
    <name type="scientific">Ornithodoros moubata</name>
    <name type="common">Soft tick</name>
    <name type="synonym">Argasid tick</name>
    <dbReference type="NCBI Taxonomy" id="6938"/>
</organismHost>
<dbReference type="EMBL" id="MN630494">
    <property type="protein sequence ID" value="QST78773.1"/>
    <property type="molecule type" value="Genomic_DNA"/>
</dbReference>
<sequence>MYNFYTNYTYYGIYNITYIYKNFMFFTAGKKGITLYTKGMHLSICFFYIVALCRIFIWLGSIRVEYHCTTSIWSCYNMFGHCFRTTVIYGRPITSIYTYTGYPIKYSLICAARRILFFITIITTNGRRYIFTTCCGCNTCTGIITNGCHYRITTCCGYNTCTGIIGNGCRYIFTTCCGCNTCTGIITNGSRYRITTYYKYTIATYIFILNIPTKPYYIPIQ</sequence>
<organismHost>
    <name type="scientific">Sus scrofa</name>
    <name type="common">Pig</name>
    <dbReference type="NCBI Taxonomy" id="9823"/>
</organismHost>
<gene>
    <name evidence="2" type="primary">I196L</name>
</gene>
<accession>A0A8A1UE23</accession>
<keyword evidence="1" id="KW-0472">Membrane</keyword>
<evidence type="ECO:0000313" key="3">
    <source>
        <dbReference type="Proteomes" id="UP000501719"/>
    </source>
</evidence>
<name>A0A8A1UE23_ASF</name>
<organismHost>
    <name type="scientific">Potamochoerus larvatus</name>
    <name type="common">Bushpig</name>
    <dbReference type="NCBI Taxonomy" id="273792"/>
</organismHost>
<organismHost>
    <name type="scientific">Phacochoerus aethiopicus</name>
    <name type="common">Warthog</name>
    <dbReference type="NCBI Taxonomy" id="85517"/>
</organismHost>
<protein>
    <submittedName>
        <fullName evidence="2">PI196L</fullName>
    </submittedName>
</protein>
<evidence type="ECO:0000256" key="1">
    <source>
        <dbReference type="SAM" id="Phobius"/>
    </source>
</evidence>
<reference evidence="2 3" key="1">
    <citation type="submission" date="2019-10" db="EMBL/GenBank/DDBJ databases">
        <authorList>
            <person name="Ndlovu S.S."/>
        </authorList>
    </citation>
    <scope>NUCLEOTIDE SEQUENCE [LARGE SCALE GENOMIC DNA]</scope>
    <source>
        <strain evidence="2">Zaire</strain>
    </source>
</reference>